<comment type="function">
    <text evidence="7">Catalyzes the dehydration of the S-form of NAD(P)HX at the expense of ATP, which is converted to ADP. Together with NAD(P)HX epimerase, which catalyzes the epimerization of the S- and R-forms, the enzyme allows the repair of both epimers of NAD(P)HX, a damaged form of NAD(P)H that is a result of enzymatic or heat-dependent hydration.</text>
</comment>
<dbReference type="FunCoup" id="A0A1S3IWA5">
    <property type="interactions" value="323"/>
</dbReference>
<protein>
    <recommendedName>
        <fullName evidence="7">ATP-dependent (S)-NAD(P)H-hydrate dehydratase</fullName>
        <ecNumber evidence="7">4.2.1.93</ecNumber>
    </recommendedName>
    <alternativeName>
        <fullName evidence="7">ATP-dependent NAD(P)HX dehydratase</fullName>
    </alternativeName>
</protein>
<dbReference type="PANTHER" id="PTHR12592:SF0">
    <property type="entry name" value="ATP-DEPENDENT (S)-NAD(P)H-HYDRATE DEHYDRATASE"/>
    <property type="match status" value="1"/>
</dbReference>
<comment type="similarity">
    <text evidence="7">Belongs to the NnrD/CARKD family.</text>
</comment>
<dbReference type="GO" id="GO:0005524">
    <property type="term" value="F:ATP binding"/>
    <property type="evidence" value="ECO:0007669"/>
    <property type="project" value="UniProtKB-KW"/>
</dbReference>
<reference evidence="10" key="1">
    <citation type="submission" date="2025-08" db="UniProtKB">
        <authorList>
            <consortium name="RefSeq"/>
        </authorList>
    </citation>
    <scope>IDENTIFICATION</scope>
    <source>
        <tissue evidence="10">Gonads</tissue>
    </source>
</reference>
<evidence type="ECO:0000256" key="6">
    <source>
        <dbReference type="ARBA" id="ARBA00047472"/>
    </source>
</evidence>
<dbReference type="STRING" id="7574.A0A1S3IWA5"/>
<keyword evidence="3" id="KW-0521">NADP</keyword>
<name>A0A1S3IWA5_LINAN</name>
<dbReference type="EC" id="4.2.1.93" evidence="7"/>
<dbReference type="OrthoDB" id="8110916at2759"/>
<feature type="domain" description="YjeF C-terminal" evidence="8">
    <location>
        <begin position="38"/>
        <end position="270"/>
    </location>
</feature>
<evidence type="ECO:0000256" key="3">
    <source>
        <dbReference type="ARBA" id="ARBA00022857"/>
    </source>
</evidence>
<evidence type="ECO:0000256" key="7">
    <source>
        <dbReference type="HAMAP-Rule" id="MF_03157"/>
    </source>
</evidence>
<dbReference type="NCBIfam" id="TIGR00196">
    <property type="entry name" value="yjeF_cterm"/>
    <property type="match status" value="1"/>
</dbReference>
<comment type="cofactor">
    <cofactor evidence="7">
        <name>Mg(2+)</name>
        <dbReference type="ChEBI" id="CHEBI:18420"/>
    </cofactor>
</comment>
<comment type="catalytic activity">
    <reaction evidence="7">
        <text>(6S)-NADHX + ATP = ADP + phosphate + NADH + H(+)</text>
        <dbReference type="Rhea" id="RHEA:19017"/>
        <dbReference type="ChEBI" id="CHEBI:15378"/>
        <dbReference type="ChEBI" id="CHEBI:30616"/>
        <dbReference type="ChEBI" id="CHEBI:43474"/>
        <dbReference type="ChEBI" id="CHEBI:57945"/>
        <dbReference type="ChEBI" id="CHEBI:64074"/>
        <dbReference type="ChEBI" id="CHEBI:456216"/>
        <dbReference type="EC" id="4.2.1.93"/>
    </reaction>
</comment>
<evidence type="ECO:0000313" key="10">
    <source>
        <dbReference type="RefSeq" id="XP_013401834.1"/>
    </source>
</evidence>
<keyword evidence="5 7" id="KW-0456">Lyase</keyword>
<gene>
    <name evidence="10" type="primary">LOC106167578</name>
</gene>
<accession>A0A1S3IWA5</accession>
<evidence type="ECO:0000256" key="5">
    <source>
        <dbReference type="ARBA" id="ARBA00023239"/>
    </source>
</evidence>
<dbReference type="SUPFAM" id="SSF53613">
    <property type="entry name" value="Ribokinase-like"/>
    <property type="match status" value="1"/>
</dbReference>
<dbReference type="Proteomes" id="UP000085678">
    <property type="component" value="Unplaced"/>
</dbReference>
<evidence type="ECO:0000256" key="4">
    <source>
        <dbReference type="ARBA" id="ARBA00023027"/>
    </source>
</evidence>
<comment type="caution">
    <text evidence="7">Lacks conserved residue(s) required for the propagation of feature annotation.</text>
</comment>
<organism evidence="9 10">
    <name type="scientific">Lingula anatina</name>
    <name type="common">Brachiopod</name>
    <name type="synonym">Lingula unguis</name>
    <dbReference type="NCBI Taxonomy" id="7574"/>
    <lineage>
        <taxon>Eukaryota</taxon>
        <taxon>Metazoa</taxon>
        <taxon>Spiralia</taxon>
        <taxon>Lophotrochozoa</taxon>
        <taxon>Brachiopoda</taxon>
        <taxon>Linguliformea</taxon>
        <taxon>Lingulata</taxon>
        <taxon>Lingulida</taxon>
        <taxon>Linguloidea</taxon>
        <taxon>Lingulidae</taxon>
        <taxon>Lingula</taxon>
    </lineage>
</organism>
<keyword evidence="4 7" id="KW-0520">NAD</keyword>
<keyword evidence="2 7" id="KW-0067">ATP-binding</keyword>
<dbReference type="GO" id="GO:0110051">
    <property type="term" value="P:metabolite repair"/>
    <property type="evidence" value="ECO:0007669"/>
    <property type="project" value="TreeGrafter"/>
</dbReference>
<proteinExistence type="inferred from homology"/>
<evidence type="ECO:0000313" key="9">
    <source>
        <dbReference type="Proteomes" id="UP000085678"/>
    </source>
</evidence>
<dbReference type="RefSeq" id="XP_013401834.1">
    <property type="nucleotide sequence ID" value="XM_013546380.1"/>
</dbReference>
<comment type="catalytic activity">
    <reaction evidence="6 7">
        <text>(6S)-NADPHX + ATP = ADP + phosphate + NADPH + H(+)</text>
        <dbReference type="Rhea" id="RHEA:32231"/>
        <dbReference type="ChEBI" id="CHEBI:15378"/>
        <dbReference type="ChEBI" id="CHEBI:30616"/>
        <dbReference type="ChEBI" id="CHEBI:43474"/>
        <dbReference type="ChEBI" id="CHEBI:57783"/>
        <dbReference type="ChEBI" id="CHEBI:64076"/>
        <dbReference type="ChEBI" id="CHEBI:456216"/>
        <dbReference type="EC" id="4.2.1.93"/>
    </reaction>
</comment>
<dbReference type="PROSITE" id="PS51383">
    <property type="entry name" value="YJEF_C_3"/>
    <property type="match status" value="1"/>
</dbReference>
<dbReference type="InterPro" id="IPR000631">
    <property type="entry name" value="CARKD"/>
</dbReference>
<dbReference type="GeneID" id="106167578"/>
<keyword evidence="7" id="KW-0597">Phosphoprotein</keyword>
<keyword evidence="9" id="KW-1185">Reference proteome</keyword>
<evidence type="ECO:0000256" key="2">
    <source>
        <dbReference type="ARBA" id="ARBA00022840"/>
    </source>
</evidence>
<feature type="binding site" evidence="7">
    <location>
        <begin position="191"/>
        <end position="197"/>
    </location>
    <ligand>
        <name>(6S)-NADPHX</name>
        <dbReference type="ChEBI" id="CHEBI:64076"/>
    </ligand>
</feature>
<feature type="binding site" evidence="7">
    <location>
        <position position="235"/>
    </location>
    <ligand>
        <name>(6S)-NADPHX</name>
        <dbReference type="ChEBI" id="CHEBI:64076"/>
    </ligand>
</feature>
<dbReference type="PANTHER" id="PTHR12592">
    <property type="entry name" value="ATP-DEPENDENT (S)-NAD(P)H-HYDRATE DEHYDRATASE FAMILY MEMBER"/>
    <property type="match status" value="1"/>
</dbReference>
<dbReference type="Gene3D" id="3.40.1190.20">
    <property type="match status" value="1"/>
</dbReference>
<dbReference type="InParanoid" id="A0A1S3IWA5"/>
<dbReference type="AlphaFoldDB" id="A0A1S3IWA5"/>
<dbReference type="InterPro" id="IPR029056">
    <property type="entry name" value="Ribokinase-like"/>
</dbReference>
<dbReference type="Pfam" id="PF01256">
    <property type="entry name" value="Carb_kinase"/>
    <property type="match status" value="1"/>
</dbReference>
<dbReference type="HAMAP" id="MF_01965">
    <property type="entry name" value="NADHX_dehydratase"/>
    <property type="match status" value="1"/>
</dbReference>
<dbReference type="GO" id="GO:0046496">
    <property type="term" value="P:nicotinamide nucleotide metabolic process"/>
    <property type="evidence" value="ECO:0007669"/>
    <property type="project" value="UniProtKB-UniRule"/>
</dbReference>
<feature type="binding site" evidence="7">
    <location>
        <position position="138"/>
    </location>
    <ligand>
        <name>(6S)-NADPHX</name>
        <dbReference type="ChEBI" id="CHEBI:64076"/>
    </ligand>
</feature>
<dbReference type="KEGG" id="lak:106167578"/>
<evidence type="ECO:0000256" key="1">
    <source>
        <dbReference type="ARBA" id="ARBA00022741"/>
    </source>
</evidence>
<dbReference type="GO" id="GO:0047453">
    <property type="term" value="F:ATP-dependent NAD(P)H-hydrate dehydratase activity"/>
    <property type="evidence" value="ECO:0007669"/>
    <property type="project" value="UniProtKB-UniRule"/>
</dbReference>
<dbReference type="CDD" id="cd01171">
    <property type="entry name" value="YXKO-related"/>
    <property type="match status" value="1"/>
</dbReference>
<feature type="non-terminal residue" evidence="10">
    <location>
        <position position="270"/>
    </location>
</feature>
<keyword evidence="1 7" id="KW-0547">Nucleotide-binding</keyword>
<sequence length="270" mass="29636">MFSLSGILAYVAGRGRIPSGLPPLKRHMADHLVNSAIMLDMVKAIIPPLTFDLHKGQAGRIAVVGGCQEYTGAPYFAAISALKLGADLSHVFCTRDAATVIKSYSPELIVHPILDHPSAVTEVNQWLPRFQSMVIGPGLGRTTPILETVKGVIEKAKELEIPLVIDADGLFLVTQDPDVIKSYTKTILTPNIVEFERLFQKMMGHKPDPLEAVENVTQLSKALGNVTIVQKGDHDVISDGNKGYRLYAFNQLISDRIGFHRQIPDTRHQL</sequence>
<evidence type="ECO:0000259" key="8">
    <source>
        <dbReference type="PROSITE" id="PS51383"/>
    </source>
</evidence>